<reference evidence="2 3" key="1">
    <citation type="submission" date="2018-04" db="EMBL/GenBank/DDBJ databases">
        <title>Novel Campyloabacter and Helicobacter Species and Strains.</title>
        <authorList>
            <person name="Mannion A.J."/>
            <person name="Shen Z."/>
            <person name="Fox J.G."/>
        </authorList>
    </citation>
    <scope>NUCLEOTIDE SEQUENCE [LARGE SCALE GENOMIC DNA]</scope>
    <source>
        <strain evidence="2 3">MIT 04-9366</strain>
    </source>
</reference>
<dbReference type="EMBL" id="NXLV01000005">
    <property type="protein sequence ID" value="RDU70891.1"/>
    <property type="molecule type" value="Genomic_DNA"/>
</dbReference>
<dbReference type="Gene3D" id="3.40.50.1010">
    <property type="entry name" value="5'-nuclease"/>
    <property type="match status" value="1"/>
</dbReference>
<organism evidence="2 3">
    <name type="scientific">Helicobacter brantae</name>
    <dbReference type="NCBI Taxonomy" id="375927"/>
    <lineage>
        <taxon>Bacteria</taxon>
        <taxon>Pseudomonadati</taxon>
        <taxon>Campylobacterota</taxon>
        <taxon>Epsilonproteobacteria</taxon>
        <taxon>Campylobacterales</taxon>
        <taxon>Helicobacteraceae</taxon>
        <taxon>Helicobacter</taxon>
    </lineage>
</organism>
<evidence type="ECO:0000313" key="2">
    <source>
        <dbReference type="EMBL" id="RDU70891.1"/>
    </source>
</evidence>
<gene>
    <name evidence="2" type="ORF">CQA58_03700</name>
</gene>
<dbReference type="RefSeq" id="WP_115569380.1">
    <property type="nucleotide sequence ID" value="NZ_NXLV01000005.1"/>
</dbReference>
<dbReference type="Gene3D" id="3.30.420.610">
    <property type="entry name" value="LOTUS domain-like"/>
    <property type="match status" value="1"/>
</dbReference>
<accession>A0A3D8J2A6</accession>
<dbReference type="AlphaFoldDB" id="A0A3D8J2A6"/>
<dbReference type="GO" id="GO:0004540">
    <property type="term" value="F:RNA nuclease activity"/>
    <property type="evidence" value="ECO:0007669"/>
    <property type="project" value="InterPro"/>
</dbReference>
<dbReference type="InterPro" id="IPR041966">
    <property type="entry name" value="LOTUS-like"/>
</dbReference>
<comment type="caution">
    <text evidence="2">The sequence shown here is derived from an EMBL/GenBank/DDBJ whole genome shotgun (WGS) entry which is preliminary data.</text>
</comment>
<name>A0A3D8J2A6_9HELI</name>
<dbReference type="PANTHER" id="PTHR35811">
    <property type="entry name" value="SLR1870 PROTEIN"/>
    <property type="match status" value="1"/>
</dbReference>
<dbReference type="InterPro" id="IPR021139">
    <property type="entry name" value="NYN"/>
</dbReference>
<dbReference type="CDD" id="cd11297">
    <property type="entry name" value="PIN_LabA-like_N_1"/>
    <property type="match status" value="1"/>
</dbReference>
<protein>
    <recommendedName>
        <fullName evidence="1">NYN domain-containing protein</fullName>
    </recommendedName>
</protein>
<proteinExistence type="predicted"/>
<sequence>MRDNDKKKVALFIDSENISYKRVDEIMQKLLDFGEVCIKKAYGDWRKENMRGWDEILSKYSIEPIHIITGNVSKSNSSDIKIAIDVMNVLYGGSMNCIALVTSDSDFAPLAQEIRTRGIQAIGFGEGKSRDDLRNAFTSFEEVGKQEVKEDLSNNRYLINLLKNAVESTMDDEGKSMVSRVGLWLKEHYFKTASSYGRDTWGEVFRALEDVFEISYGGKGDKVMYVEYRPKKPHRRYLRR</sequence>
<dbReference type="PANTHER" id="PTHR35811:SF1">
    <property type="entry name" value="HTH OST-TYPE DOMAIN-CONTAINING PROTEIN"/>
    <property type="match status" value="1"/>
</dbReference>
<dbReference type="Pfam" id="PF01936">
    <property type="entry name" value="NYN"/>
    <property type="match status" value="1"/>
</dbReference>
<keyword evidence="3" id="KW-1185">Reference proteome</keyword>
<feature type="domain" description="NYN" evidence="1">
    <location>
        <begin position="8"/>
        <end position="140"/>
    </location>
</feature>
<dbReference type="OrthoDB" id="9783963at2"/>
<dbReference type="Proteomes" id="UP000257045">
    <property type="component" value="Unassembled WGS sequence"/>
</dbReference>
<dbReference type="CDD" id="cd10146">
    <property type="entry name" value="LabA_like_C"/>
    <property type="match status" value="1"/>
</dbReference>
<evidence type="ECO:0000259" key="1">
    <source>
        <dbReference type="Pfam" id="PF01936"/>
    </source>
</evidence>
<evidence type="ECO:0000313" key="3">
    <source>
        <dbReference type="Proteomes" id="UP000257045"/>
    </source>
</evidence>